<evidence type="ECO:0000259" key="2">
    <source>
        <dbReference type="Pfam" id="PF14543"/>
    </source>
</evidence>
<organism evidence="3 4">
    <name type="scientific">Amborella trichopoda</name>
    <dbReference type="NCBI Taxonomy" id="13333"/>
    <lineage>
        <taxon>Eukaryota</taxon>
        <taxon>Viridiplantae</taxon>
        <taxon>Streptophyta</taxon>
        <taxon>Embryophyta</taxon>
        <taxon>Tracheophyta</taxon>
        <taxon>Spermatophyta</taxon>
        <taxon>Magnoliopsida</taxon>
        <taxon>Amborellales</taxon>
        <taxon>Amborellaceae</taxon>
        <taxon>Amborella</taxon>
    </lineage>
</organism>
<feature type="domain" description="Xylanase inhibitor N-terminal" evidence="2">
    <location>
        <begin position="6"/>
        <end position="102"/>
    </location>
</feature>
<dbReference type="InterPro" id="IPR021109">
    <property type="entry name" value="Peptidase_aspartic_dom_sf"/>
</dbReference>
<dbReference type="AlphaFoldDB" id="W1P7N7"/>
<dbReference type="InterPro" id="IPR032861">
    <property type="entry name" value="TAXi_N"/>
</dbReference>
<comment type="similarity">
    <text evidence="1">Belongs to the peptidase A1 family.</text>
</comment>
<evidence type="ECO:0000313" key="3">
    <source>
        <dbReference type="EMBL" id="ERN03611.1"/>
    </source>
</evidence>
<dbReference type="Pfam" id="PF14543">
    <property type="entry name" value="TAXi_N"/>
    <property type="match status" value="1"/>
</dbReference>
<reference evidence="4" key="1">
    <citation type="journal article" date="2013" name="Science">
        <title>The Amborella genome and the evolution of flowering plants.</title>
        <authorList>
            <consortium name="Amborella Genome Project"/>
        </authorList>
    </citation>
    <scope>NUCLEOTIDE SEQUENCE [LARGE SCALE GENOMIC DNA]</scope>
</reference>
<accession>W1P7N7</accession>
<protein>
    <recommendedName>
        <fullName evidence="2">Xylanase inhibitor N-terminal domain-containing protein</fullName>
    </recommendedName>
</protein>
<dbReference type="EMBL" id="KI394353">
    <property type="protein sequence ID" value="ERN03611.1"/>
    <property type="molecule type" value="Genomic_DNA"/>
</dbReference>
<proteinExistence type="inferred from homology"/>
<dbReference type="SUPFAM" id="SSF50630">
    <property type="entry name" value="Acid proteases"/>
    <property type="match status" value="1"/>
</dbReference>
<dbReference type="Gene3D" id="2.40.70.10">
    <property type="entry name" value="Acid Proteases"/>
    <property type="match status" value="1"/>
</dbReference>
<keyword evidence="4" id="KW-1185">Reference proteome</keyword>
<sequence length="122" mass="13104">MSKLANHPTFHPLKSSSSSPVLCNSETCKNKTRDFPVPTTCDKKKICHFAWAYDDASTSEGNLAFENTSLGDSTQYSIVLGSIFSGFSSPTNAPITTSMMGLTVGLFPCFSTGISKILLLLL</sequence>
<gene>
    <name evidence="3" type="ORF">AMTR_s00042p00209590</name>
</gene>
<evidence type="ECO:0000256" key="1">
    <source>
        <dbReference type="ARBA" id="ARBA00007447"/>
    </source>
</evidence>
<dbReference type="Proteomes" id="UP000017836">
    <property type="component" value="Unassembled WGS sequence"/>
</dbReference>
<dbReference type="eggNOG" id="KOG1339">
    <property type="taxonomic scope" value="Eukaryota"/>
</dbReference>
<dbReference type="HOGENOM" id="CLU_2029801_0_0_1"/>
<name>W1P7N7_AMBTC</name>
<dbReference type="Gramene" id="ERN03611">
    <property type="protein sequence ID" value="ERN03611"/>
    <property type="gene ID" value="AMTR_s00042p00209590"/>
</dbReference>
<evidence type="ECO:0000313" key="4">
    <source>
        <dbReference type="Proteomes" id="UP000017836"/>
    </source>
</evidence>